<accession>A0A396ILB6</accession>
<dbReference type="EMBL" id="PSQE01000003">
    <property type="protein sequence ID" value="RHN65611.1"/>
    <property type="molecule type" value="Genomic_DNA"/>
</dbReference>
<sequence length="104" mass="12315">MSCFRVIPCAWWKWLRRSNGMYRGYARTRVLLGFKVHELRAPWFKVHELHLCGDPSVLHIVRKTYQGTKDELCEQQYERFKQLVVEAKTLLGKACQDLGDELCE</sequence>
<comment type="caution">
    <text evidence="1">The sequence shown here is derived from an EMBL/GenBank/DDBJ whole genome shotgun (WGS) entry which is preliminary data.</text>
</comment>
<dbReference type="Gene3D" id="3.40.50.300">
    <property type="entry name" value="P-loop containing nucleotide triphosphate hydrolases"/>
    <property type="match status" value="2"/>
</dbReference>
<reference evidence="1" key="1">
    <citation type="journal article" date="2018" name="Nat. Plants">
        <title>Whole-genome landscape of Medicago truncatula symbiotic genes.</title>
        <authorList>
            <person name="Pecrix Y."/>
            <person name="Gamas P."/>
            <person name="Carrere S."/>
        </authorList>
    </citation>
    <scope>NUCLEOTIDE SEQUENCE</scope>
    <source>
        <tissue evidence="1">Leaves</tissue>
    </source>
</reference>
<organism evidence="1">
    <name type="scientific">Medicago truncatula</name>
    <name type="common">Barrel medic</name>
    <name type="synonym">Medicago tribuloides</name>
    <dbReference type="NCBI Taxonomy" id="3880"/>
    <lineage>
        <taxon>Eukaryota</taxon>
        <taxon>Viridiplantae</taxon>
        <taxon>Streptophyta</taxon>
        <taxon>Embryophyta</taxon>
        <taxon>Tracheophyta</taxon>
        <taxon>Spermatophyta</taxon>
        <taxon>Magnoliopsida</taxon>
        <taxon>eudicotyledons</taxon>
        <taxon>Gunneridae</taxon>
        <taxon>Pentapetalae</taxon>
        <taxon>rosids</taxon>
        <taxon>fabids</taxon>
        <taxon>Fabales</taxon>
        <taxon>Fabaceae</taxon>
        <taxon>Papilionoideae</taxon>
        <taxon>50 kb inversion clade</taxon>
        <taxon>NPAAA clade</taxon>
        <taxon>Hologalegina</taxon>
        <taxon>IRL clade</taxon>
        <taxon>Trifolieae</taxon>
        <taxon>Medicago</taxon>
    </lineage>
</organism>
<dbReference type="AlphaFoldDB" id="A0A396ILB6"/>
<dbReference type="InterPro" id="IPR027417">
    <property type="entry name" value="P-loop_NTPase"/>
</dbReference>
<evidence type="ECO:0000313" key="1">
    <source>
        <dbReference type="EMBL" id="RHN65611.1"/>
    </source>
</evidence>
<dbReference type="Proteomes" id="UP000265566">
    <property type="component" value="Chromosome 3"/>
</dbReference>
<dbReference type="Gramene" id="rna13469">
    <property type="protein sequence ID" value="RHN65611.1"/>
    <property type="gene ID" value="gene13469"/>
</dbReference>
<protein>
    <submittedName>
        <fullName evidence="1">Uncharacterized protein</fullName>
    </submittedName>
</protein>
<name>A0A396ILB6_MEDTR</name>
<gene>
    <name evidence="1" type="ORF">MtrunA17_Chr3g0081761</name>
</gene>
<proteinExistence type="predicted"/>